<reference evidence="2" key="1">
    <citation type="journal article" date="2023" name="Front. Plant Sci.">
        <title>Chromosomal-level genome assembly of Melastoma candidum provides insights into trichome evolution.</title>
        <authorList>
            <person name="Zhong Y."/>
            <person name="Wu W."/>
            <person name="Sun C."/>
            <person name="Zou P."/>
            <person name="Liu Y."/>
            <person name="Dai S."/>
            <person name="Zhou R."/>
        </authorList>
    </citation>
    <scope>NUCLEOTIDE SEQUENCE [LARGE SCALE GENOMIC DNA]</scope>
</reference>
<proteinExistence type="predicted"/>
<sequence>MLLCVPSVASTSASKVVTFDGKLALFTRSIRAADLMIQHPNHFLCDSSTLQVGQRVHGLATDEELEPRRLYFVIPMELLYSVLTYAEMSALTYKATKALKHGSGFNNLSRIFPVFTEFCIFPGNHDSKQTTEGADSGNDDFVVIERHGKQRSWQPA</sequence>
<organism evidence="1 2">
    <name type="scientific">Melastoma candidum</name>
    <dbReference type="NCBI Taxonomy" id="119954"/>
    <lineage>
        <taxon>Eukaryota</taxon>
        <taxon>Viridiplantae</taxon>
        <taxon>Streptophyta</taxon>
        <taxon>Embryophyta</taxon>
        <taxon>Tracheophyta</taxon>
        <taxon>Spermatophyta</taxon>
        <taxon>Magnoliopsida</taxon>
        <taxon>eudicotyledons</taxon>
        <taxon>Gunneridae</taxon>
        <taxon>Pentapetalae</taxon>
        <taxon>rosids</taxon>
        <taxon>malvids</taxon>
        <taxon>Myrtales</taxon>
        <taxon>Melastomataceae</taxon>
        <taxon>Melastomatoideae</taxon>
        <taxon>Melastomateae</taxon>
        <taxon>Melastoma</taxon>
    </lineage>
</organism>
<evidence type="ECO:0000313" key="1">
    <source>
        <dbReference type="EMBL" id="KAI4326284.1"/>
    </source>
</evidence>
<keyword evidence="2" id="KW-1185">Reference proteome</keyword>
<comment type="caution">
    <text evidence="1">The sequence shown here is derived from an EMBL/GenBank/DDBJ whole genome shotgun (WGS) entry which is preliminary data.</text>
</comment>
<name>A0ACB9MS32_9MYRT</name>
<accession>A0ACB9MS32</accession>
<evidence type="ECO:0000313" key="2">
    <source>
        <dbReference type="Proteomes" id="UP001057402"/>
    </source>
</evidence>
<dbReference type="EMBL" id="CM042888">
    <property type="protein sequence ID" value="KAI4326284.1"/>
    <property type="molecule type" value="Genomic_DNA"/>
</dbReference>
<protein>
    <submittedName>
        <fullName evidence="1">Uncharacterized protein</fullName>
    </submittedName>
</protein>
<gene>
    <name evidence="1" type="ORF">MLD38_031613</name>
</gene>
<dbReference type="Proteomes" id="UP001057402">
    <property type="component" value="Chromosome 9"/>
</dbReference>